<dbReference type="CDD" id="cd08603">
    <property type="entry name" value="GDPD_SHV3_repeat_1"/>
    <property type="match status" value="1"/>
</dbReference>
<keyword evidence="3" id="KW-0808">Transferase</keyword>
<dbReference type="EMBL" id="HG994356">
    <property type="protein sequence ID" value="CAF2138575.1"/>
    <property type="molecule type" value="Genomic_DNA"/>
</dbReference>
<gene>
    <name evidence="22" type="ORF">DARMORV10_A02P13860.1</name>
</gene>
<keyword evidence="7" id="KW-0418">Kinase</keyword>
<evidence type="ECO:0000256" key="17">
    <source>
        <dbReference type="PROSITE-ProRule" id="PRU10141"/>
    </source>
</evidence>
<feature type="chain" id="PRO_5032293346" evidence="19">
    <location>
        <begin position="24"/>
        <end position="1519"/>
    </location>
</feature>
<dbReference type="GO" id="GO:0030247">
    <property type="term" value="F:polysaccharide binding"/>
    <property type="evidence" value="ECO:0007669"/>
    <property type="project" value="InterPro"/>
</dbReference>
<keyword evidence="5 19" id="KW-0732">Signal</keyword>
<dbReference type="InterPro" id="IPR008271">
    <property type="entry name" value="Ser/Thr_kinase_AS"/>
</dbReference>
<dbReference type="GO" id="GO:0005524">
    <property type="term" value="F:ATP binding"/>
    <property type="evidence" value="ECO:0007669"/>
    <property type="project" value="UniProtKB-UniRule"/>
</dbReference>
<reference evidence="22" key="1">
    <citation type="submission" date="2021-01" db="EMBL/GenBank/DDBJ databases">
        <authorList>
            <consortium name="Genoscope - CEA"/>
            <person name="William W."/>
        </authorList>
    </citation>
    <scope>NUCLEOTIDE SEQUENCE</scope>
</reference>
<keyword evidence="11 18" id="KW-1133">Transmembrane helix</keyword>
<dbReference type="InterPro" id="IPR000719">
    <property type="entry name" value="Prot_kinase_dom"/>
</dbReference>
<dbReference type="InterPro" id="IPR032872">
    <property type="entry name" value="WAK_assoc_C"/>
</dbReference>
<dbReference type="Pfam" id="PF14380">
    <property type="entry name" value="WAK_assoc"/>
    <property type="match status" value="2"/>
</dbReference>
<dbReference type="PROSITE" id="PS50011">
    <property type="entry name" value="PROTEIN_KINASE_DOM"/>
    <property type="match status" value="1"/>
</dbReference>
<dbReference type="Gene3D" id="3.20.20.190">
    <property type="entry name" value="Phosphatidylinositol (PI) phosphodiesterase"/>
    <property type="match status" value="2"/>
</dbReference>
<keyword evidence="9" id="KW-0378">Hydrolase</keyword>
<dbReference type="SMART" id="SM00220">
    <property type="entry name" value="S_TKc"/>
    <property type="match status" value="1"/>
</dbReference>
<protein>
    <submittedName>
        <fullName evidence="22">(rape) hypothetical protein</fullName>
    </submittedName>
</protein>
<dbReference type="PROSITE" id="PS00108">
    <property type="entry name" value="PROTEIN_KINASE_ST"/>
    <property type="match status" value="1"/>
</dbReference>
<comment type="catalytic activity">
    <reaction evidence="16">
        <text>L-seryl-[protein] + ATP = O-phospho-L-seryl-[protein] + ADP + H(+)</text>
        <dbReference type="Rhea" id="RHEA:17989"/>
        <dbReference type="Rhea" id="RHEA-COMP:9863"/>
        <dbReference type="Rhea" id="RHEA-COMP:11604"/>
        <dbReference type="ChEBI" id="CHEBI:15378"/>
        <dbReference type="ChEBI" id="CHEBI:29999"/>
        <dbReference type="ChEBI" id="CHEBI:30616"/>
        <dbReference type="ChEBI" id="CHEBI:83421"/>
        <dbReference type="ChEBI" id="CHEBI:456216"/>
        <dbReference type="EC" id="2.7.11.1"/>
    </reaction>
</comment>
<dbReference type="GO" id="GO:0004674">
    <property type="term" value="F:protein serine/threonine kinase activity"/>
    <property type="evidence" value="ECO:0007669"/>
    <property type="project" value="UniProtKB-KW"/>
</dbReference>
<dbReference type="FunFam" id="3.20.20.190:FF:000011">
    <property type="entry name" value="Glycerophosphodiester phosphodiesterase GDPDL3"/>
    <property type="match status" value="1"/>
</dbReference>
<evidence type="ECO:0000256" key="7">
    <source>
        <dbReference type="ARBA" id="ARBA00022777"/>
    </source>
</evidence>
<dbReference type="Pfam" id="PF00069">
    <property type="entry name" value="Pkinase"/>
    <property type="match status" value="1"/>
</dbReference>
<sequence length="1519" mass="168332">MRASTVLLSSVVLIQLFAAQIDAKSSRSPWQTLSGDAPLVIARGGFSGLFPDSSSVAYKFAKQTSVAGTVLWCDVQLTKDGHGICFPDLKLNNASNIGDVFPNRQKSYPVNGVTTQGWFTIDFSLRDLKNAFLIRGIFSRSEKFDGNGYSILTVQDVSMQIKPESFWLNVQHDAFYAQHNLSISSFLISASRTVSIDYISSPELNFFSKVKGRFGRNEPSFVFQFLGKEEFEPTTKRTYGSILSNLTYVKTFASGILVPKSYILPLDDKQYLLPPTFLVQDAHKAGLQLYVSGFANDVDIAYNYSFDPVSEYLSFVDNGYFSVDGVLSDFPITASASIDCFSHIGRNARKQMDFLVITKNGASGDYPGCTDLAYEKAIQDGADVIDCSVKMSSDGKPFCSSSIDLTQSTMVIQSPFRNRSTIIPDISSDPGIYTFNLTWPEIQSLTPAIMNPYRSYNMFRNPNEKNSGRIISLSEFLHLANKSTSIYGVLISVEYVVYLREKQGLDVVKAVLDTLTETGYSNGTSTTKVMIQSTHSSVLVDFKKKSKYETVYKVEETIRDISDSAIEDIKKFANAVVIGKSSVFPDVGSFVTGQTNVVERLRKSKLPVYVELFQNEFVSQPYDFCSDATVEINTYITGAGINGTITEFPLTASRYKRNQCLGRKKTPSYMSPIKPGILLSLANPRSLPPAEAPQEELGWCGDMFQCGNITAGFPFWGGKRPDYCGHTLLELHCNNNNNTSLNISDQEYSVLDVDQTYTLTLARTDMLGSFCSAKFQNTTLPPDIFDLSLNAKNLTVSYLCDPRNPYLSSNFTCPLKGIGSVSLKPETQSSCNESFAVNVPMNFFPEEREFNLNQLESVLRGGFEVKVEIDEITCQECSSSGGICSFSGTTQVCCKTNSTSGITCEPKPQPSAADLYHRCSTRFICGDQVGLLYPFWIPGREECGHPDFKLTCDRGFAEINIASVKFRILEANYTTRIIRLARSDYIGHLCPQDPTNAPFNENILQFSPNTDLLTLYYDCRDFSFSTPAYDPTYFRELGCDDELGRSYYVTRNLSSPLLDGVRDLLNILKVHGLTIVSIPASGPALSTLQRFQTSDNIKKALEEGFELGVNQECSMCMDSGGGCGYNQTTRGFVCYCNNGPHSRTCSSGKPHGTLLFSLDVLVAGVLVLLLILIPILRKRKASHDNRKQNLNTLIPLKHYSYAQVKRITNSFAEVVGEGGFGTVYRGSLSDGSMVAVKVLKDTKCNGEDFVNEVVSISRTSHVNIVSLLGFCSEGSKRAIVYELLENGSLDRFISTNNSMGMDWMAMHGIALGVARGLEYLHYGCKTRIVHFDIKPQNVLLDEDLCPKVSDFGLAKLCKKKESTMSLLDMRGTIGYIAPEMISRVYGSVSHKSDVYSYGMLVLEMIGARNKTSAENYASDTSSMYFPEWIYKDLEKGDDERLVGNGISNDEEEIAKKMTLVGLWCIQSSPSDRPPMNRVVEMMEGNLDSLEVPPKPVWQIPTVPLPETSWISEESSSITN</sequence>
<evidence type="ECO:0000259" key="20">
    <source>
        <dbReference type="PROSITE" id="PS50011"/>
    </source>
</evidence>
<comment type="catalytic activity">
    <reaction evidence="15">
        <text>L-threonyl-[protein] + ATP = O-phospho-L-threonyl-[protein] + ADP + H(+)</text>
        <dbReference type="Rhea" id="RHEA:46608"/>
        <dbReference type="Rhea" id="RHEA-COMP:11060"/>
        <dbReference type="Rhea" id="RHEA-COMP:11605"/>
        <dbReference type="ChEBI" id="CHEBI:15378"/>
        <dbReference type="ChEBI" id="CHEBI:30013"/>
        <dbReference type="ChEBI" id="CHEBI:30616"/>
        <dbReference type="ChEBI" id="CHEBI:61977"/>
        <dbReference type="ChEBI" id="CHEBI:456216"/>
        <dbReference type="EC" id="2.7.11.1"/>
    </reaction>
</comment>
<dbReference type="GO" id="GO:0016020">
    <property type="term" value="C:membrane"/>
    <property type="evidence" value="ECO:0007669"/>
    <property type="project" value="UniProtKB-SubCell"/>
</dbReference>
<dbReference type="GO" id="GO:0008889">
    <property type="term" value="F:glycerophosphodiester phosphodiesterase activity"/>
    <property type="evidence" value="ECO:0007669"/>
    <property type="project" value="UniProtKB-EC"/>
</dbReference>
<feature type="domain" description="GP-PDE" evidence="21">
    <location>
        <begin position="38"/>
        <end position="338"/>
    </location>
</feature>
<keyword evidence="4 18" id="KW-0812">Transmembrane</keyword>
<evidence type="ECO:0000256" key="12">
    <source>
        <dbReference type="ARBA" id="ARBA00023136"/>
    </source>
</evidence>
<evidence type="ECO:0000313" key="22">
    <source>
        <dbReference type="EMBL" id="CAF2138575.1"/>
    </source>
</evidence>
<dbReference type="CDD" id="cd08604">
    <property type="entry name" value="GDPD_SHV3_repeat_2"/>
    <property type="match status" value="1"/>
</dbReference>
<evidence type="ECO:0000256" key="16">
    <source>
        <dbReference type="ARBA" id="ARBA00048679"/>
    </source>
</evidence>
<dbReference type="SUPFAM" id="SSF51695">
    <property type="entry name" value="PLC-like phosphodiesterases"/>
    <property type="match status" value="2"/>
</dbReference>
<feature type="transmembrane region" description="Helical" evidence="18">
    <location>
        <begin position="1154"/>
        <end position="1176"/>
    </location>
</feature>
<dbReference type="Gene3D" id="1.10.510.10">
    <property type="entry name" value="Transferase(Phosphotransferase) domain 1"/>
    <property type="match status" value="1"/>
</dbReference>
<dbReference type="PROSITE" id="PS00107">
    <property type="entry name" value="PROTEIN_KINASE_ATP"/>
    <property type="match status" value="1"/>
</dbReference>
<feature type="binding site" evidence="17">
    <location>
        <position position="1237"/>
    </location>
    <ligand>
        <name>ATP</name>
        <dbReference type="ChEBI" id="CHEBI:30616"/>
    </ligand>
</feature>
<evidence type="ECO:0000256" key="10">
    <source>
        <dbReference type="ARBA" id="ARBA00022840"/>
    </source>
</evidence>
<dbReference type="FunFam" id="1.10.510.10:FF:000590">
    <property type="entry name" value="PR5-like receptor kinase"/>
    <property type="match status" value="1"/>
</dbReference>
<keyword evidence="13" id="KW-0325">Glycoprotein</keyword>
<name>A0A816WUL0_BRANA</name>
<feature type="signal peptide" evidence="19">
    <location>
        <begin position="1"/>
        <end position="23"/>
    </location>
</feature>
<evidence type="ECO:0000256" key="11">
    <source>
        <dbReference type="ARBA" id="ARBA00022989"/>
    </source>
</evidence>
<dbReference type="Pfam" id="PF03009">
    <property type="entry name" value="GDPD"/>
    <property type="match status" value="1"/>
</dbReference>
<feature type="domain" description="GP-PDE" evidence="21">
    <location>
        <begin position="354"/>
        <end position="656"/>
    </location>
</feature>
<dbReference type="PROSITE" id="PS51704">
    <property type="entry name" value="GP_PDE"/>
    <property type="match status" value="2"/>
</dbReference>
<evidence type="ECO:0000256" key="2">
    <source>
        <dbReference type="ARBA" id="ARBA00022527"/>
    </source>
</evidence>
<evidence type="ECO:0000256" key="18">
    <source>
        <dbReference type="SAM" id="Phobius"/>
    </source>
</evidence>
<evidence type="ECO:0000256" key="3">
    <source>
        <dbReference type="ARBA" id="ARBA00022679"/>
    </source>
</evidence>
<accession>A0A816WUL0</accession>
<evidence type="ECO:0000256" key="5">
    <source>
        <dbReference type="ARBA" id="ARBA00022729"/>
    </source>
</evidence>
<dbReference type="Gene3D" id="3.30.200.20">
    <property type="entry name" value="Phosphorylase Kinase, domain 1"/>
    <property type="match status" value="1"/>
</dbReference>
<dbReference type="GO" id="GO:0006071">
    <property type="term" value="P:glycerol metabolic process"/>
    <property type="evidence" value="ECO:0007669"/>
    <property type="project" value="UniProtKB-KW"/>
</dbReference>
<feature type="domain" description="Protein kinase" evidence="20">
    <location>
        <begin position="1209"/>
        <end position="1486"/>
    </location>
</feature>
<evidence type="ECO:0000256" key="1">
    <source>
        <dbReference type="ARBA" id="ARBA00004479"/>
    </source>
</evidence>
<dbReference type="InterPro" id="IPR017441">
    <property type="entry name" value="Protein_kinase_ATP_BS"/>
</dbReference>
<evidence type="ECO:0000256" key="19">
    <source>
        <dbReference type="SAM" id="SignalP"/>
    </source>
</evidence>
<dbReference type="PANTHER" id="PTHR43620:SF24">
    <property type="entry name" value="GLYCEROPHOSPHODIESTER PHOSPHODIESTERASE"/>
    <property type="match status" value="1"/>
</dbReference>
<dbReference type="FunFam" id="3.20.20.190:FF:000013">
    <property type="entry name" value="Glycerophosphodiester phosphodiesterase GDPDL3"/>
    <property type="match status" value="1"/>
</dbReference>
<dbReference type="GO" id="GO:0006629">
    <property type="term" value="P:lipid metabolic process"/>
    <property type="evidence" value="ECO:0007669"/>
    <property type="project" value="InterPro"/>
</dbReference>
<evidence type="ECO:0000256" key="13">
    <source>
        <dbReference type="ARBA" id="ARBA00023180"/>
    </source>
</evidence>
<evidence type="ECO:0000256" key="15">
    <source>
        <dbReference type="ARBA" id="ARBA00047899"/>
    </source>
</evidence>
<dbReference type="InterPro" id="IPR030395">
    <property type="entry name" value="GP_PDE_dom"/>
</dbReference>
<evidence type="ECO:0000256" key="8">
    <source>
        <dbReference type="ARBA" id="ARBA00022798"/>
    </source>
</evidence>
<evidence type="ECO:0000256" key="6">
    <source>
        <dbReference type="ARBA" id="ARBA00022741"/>
    </source>
</evidence>
<dbReference type="InterPro" id="IPR011009">
    <property type="entry name" value="Kinase-like_dom_sf"/>
</dbReference>
<organism evidence="22">
    <name type="scientific">Brassica napus</name>
    <name type="common">Rape</name>
    <dbReference type="NCBI Taxonomy" id="3708"/>
    <lineage>
        <taxon>Eukaryota</taxon>
        <taxon>Viridiplantae</taxon>
        <taxon>Streptophyta</taxon>
        <taxon>Embryophyta</taxon>
        <taxon>Tracheophyta</taxon>
        <taxon>Spermatophyta</taxon>
        <taxon>Magnoliopsida</taxon>
        <taxon>eudicotyledons</taxon>
        <taxon>Gunneridae</taxon>
        <taxon>Pentapetalae</taxon>
        <taxon>rosids</taxon>
        <taxon>malvids</taxon>
        <taxon>Brassicales</taxon>
        <taxon>Brassicaceae</taxon>
        <taxon>Brassiceae</taxon>
        <taxon>Brassica</taxon>
    </lineage>
</organism>
<keyword evidence="6 17" id="KW-0547">Nucleotide-binding</keyword>
<dbReference type="SUPFAM" id="SSF56112">
    <property type="entry name" value="Protein kinase-like (PK-like)"/>
    <property type="match status" value="1"/>
</dbReference>
<dbReference type="PANTHER" id="PTHR43620">
    <property type="entry name" value="GLYCEROPHOSPHORYL DIESTER PHOSPHODIESTERASE"/>
    <property type="match status" value="1"/>
</dbReference>
<dbReference type="Proteomes" id="UP001295469">
    <property type="component" value="Chromosome A02"/>
</dbReference>
<comment type="subcellular location">
    <subcellularLocation>
        <location evidence="1">Membrane</location>
        <topology evidence="1">Single-pass type I membrane protein</topology>
    </subcellularLocation>
</comment>
<evidence type="ECO:0000259" key="21">
    <source>
        <dbReference type="PROSITE" id="PS51704"/>
    </source>
</evidence>
<dbReference type="FunFam" id="3.30.200.20:FF:000644">
    <property type="entry name" value="Suppressor of npr1-1 constitutive 4"/>
    <property type="match status" value="1"/>
</dbReference>
<comment type="catalytic activity">
    <reaction evidence="14">
        <text>a sn-glycero-3-phosphodiester + H2O = an alcohol + sn-glycerol 3-phosphate + H(+)</text>
        <dbReference type="Rhea" id="RHEA:12969"/>
        <dbReference type="ChEBI" id="CHEBI:15377"/>
        <dbReference type="ChEBI" id="CHEBI:15378"/>
        <dbReference type="ChEBI" id="CHEBI:30879"/>
        <dbReference type="ChEBI" id="CHEBI:57597"/>
        <dbReference type="ChEBI" id="CHEBI:83408"/>
        <dbReference type="EC" id="3.1.4.46"/>
    </reaction>
</comment>
<evidence type="ECO:0000256" key="9">
    <source>
        <dbReference type="ARBA" id="ARBA00022801"/>
    </source>
</evidence>
<evidence type="ECO:0000256" key="4">
    <source>
        <dbReference type="ARBA" id="ARBA00022692"/>
    </source>
</evidence>
<dbReference type="InterPro" id="IPR025287">
    <property type="entry name" value="WAK_GUB"/>
</dbReference>
<keyword evidence="2" id="KW-0723">Serine/threonine-protein kinase</keyword>
<keyword evidence="12 18" id="KW-0472">Membrane</keyword>
<dbReference type="InterPro" id="IPR017946">
    <property type="entry name" value="PLC-like_Pdiesterase_TIM-brl"/>
</dbReference>
<dbReference type="Pfam" id="PF13947">
    <property type="entry name" value="GUB_WAK_bind"/>
    <property type="match status" value="2"/>
</dbReference>
<keyword evidence="8" id="KW-0319">Glycerol metabolism</keyword>
<proteinExistence type="predicted"/>
<keyword evidence="10 17" id="KW-0067">ATP-binding</keyword>
<evidence type="ECO:0000256" key="14">
    <source>
        <dbReference type="ARBA" id="ARBA00047512"/>
    </source>
</evidence>